<keyword evidence="2" id="KW-1185">Reference proteome</keyword>
<name>A0A843XPK5_COLES</name>
<dbReference type="AlphaFoldDB" id="A0A843XPK5"/>
<sequence>MTNKTGGFPVAVQVATGRPGATGEPAGLAWFGIGNTAARPVTFMTRRGGRPQPSCYRGVSRRRDIRGGLGFPLFPRASPL</sequence>
<dbReference type="EMBL" id="NMUH01010565">
    <property type="protein sequence ID" value="MQM21071.1"/>
    <property type="molecule type" value="Genomic_DNA"/>
</dbReference>
<evidence type="ECO:0000313" key="2">
    <source>
        <dbReference type="Proteomes" id="UP000652761"/>
    </source>
</evidence>
<accession>A0A843XPK5</accession>
<gene>
    <name evidence="1" type="ORF">Taro_054103</name>
</gene>
<dbReference type="Proteomes" id="UP000652761">
    <property type="component" value="Unassembled WGS sequence"/>
</dbReference>
<comment type="caution">
    <text evidence="1">The sequence shown here is derived from an EMBL/GenBank/DDBJ whole genome shotgun (WGS) entry which is preliminary data.</text>
</comment>
<protein>
    <submittedName>
        <fullName evidence="1">Uncharacterized protein</fullName>
    </submittedName>
</protein>
<proteinExistence type="predicted"/>
<organism evidence="1 2">
    <name type="scientific">Colocasia esculenta</name>
    <name type="common">Wild taro</name>
    <name type="synonym">Arum esculentum</name>
    <dbReference type="NCBI Taxonomy" id="4460"/>
    <lineage>
        <taxon>Eukaryota</taxon>
        <taxon>Viridiplantae</taxon>
        <taxon>Streptophyta</taxon>
        <taxon>Embryophyta</taxon>
        <taxon>Tracheophyta</taxon>
        <taxon>Spermatophyta</taxon>
        <taxon>Magnoliopsida</taxon>
        <taxon>Liliopsida</taxon>
        <taxon>Araceae</taxon>
        <taxon>Aroideae</taxon>
        <taxon>Colocasieae</taxon>
        <taxon>Colocasia</taxon>
    </lineage>
</organism>
<reference evidence="1" key="1">
    <citation type="submission" date="2017-07" db="EMBL/GenBank/DDBJ databases">
        <title>Taro Niue Genome Assembly and Annotation.</title>
        <authorList>
            <person name="Atibalentja N."/>
            <person name="Keating K."/>
            <person name="Fields C.J."/>
        </authorList>
    </citation>
    <scope>NUCLEOTIDE SEQUENCE</scope>
    <source>
        <strain evidence="1">Niue_2</strain>
        <tissue evidence="1">Leaf</tissue>
    </source>
</reference>
<evidence type="ECO:0000313" key="1">
    <source>
        <dbReference type="EMBL" id="MQM21071.1"/>
    </source>
</evidence>